<name>A0A8X6QXH6_NEPPI</name>
<proteinExistence type="predicted"/>
<sequence length="141" mass="15827">MITFSVRNQESSTSNTYRLNILSCKKNLYSSGNQLNPVTQSLGLITVDLQIEEALANIVYVFIVPDSTQPVDLLVGGPFLDLPHVAYARIGEELRIGYVKDYQFLNLHIVKATPCIESKAAETARSERIKVKEENKKQIEN</sequence>
<dbReference type="EMBL" id="BMAW01085170">
    <property type="protein sequence ID" value="GFU41751.1"/>
    <property type="molecule type" value="Genomic_DNA"/>
</dbReference>
<evidence type="ECO:0000313" key="2">
    <source>
        <dbReference type="Proteomes" id="UP000887013"/>
    </source>
</evidence>
<dbReference type="AlphaFoldDB" id="A0A8X6QXH6"/>
<comment type="caution">
    <text evidence="1">The sequence shown here is derived from an EMBL/GenBank/DDBJ whole genome shotgun (WGS) entry which is preliminary data.</text>
</comment>
<dbReference type="Proteomes" id="UP000887013">
    <property type="component" value="Unassembled WGS sequence"/>
</dbReference>
<evidence type="ECO:0000313" key="1">
    <source>
        <dbReference type="EMBL" id="GFU41751.1"/>
    </source>
</evidence>
<protein>
    <submittedName>
        <fullName evidence="1">Uncharacterized protein</fullName>
    </submittedName>
</protein>
<keyword evidence="2" id="KW-1185">Reference proteome</keyword>
<organism evidence="1 2">
    <name type="scientific">Nephila pilipes</name>
    <name type="common">Giant wood spider</name>
    <name type="synonym">Nephila maculata</name>
    <dbReference type="NCBI Taxonomy" id="299642"/>
    <lineage>
        <taxon>Eukaryota</taxon>
        <taxon>Metazoa</taxon>
        <taxon>Ecdysozoa</taxon>
        <taxon>Arthropoda</taxon>
        <taxon>Chelicerata</taxon>
        <taxon>Arachnida</taxon>
        <taxon>Araneae</taxon>
        <taxon>Araneomorphae</taxon>
        <taxon>Entelegynae</taxon>
        <taxon>Araneoidea</taxon>
        <taxon>Nephilidae</taxon>
        <taxon>Nephila</taxon>
    </lineage>
</organism>
<reference evidence="1" key="1">
    <citation type="submission" date="2020-08" db="EMBL/GenBank/DDBJ databases">
        <title>Multicomponent nature underlies the extraordinary mechanical properties of spider dragline silk.</title>
        <authorList>
            <person name="Kono N."/>
            <person name="Nakamura H."/>
            <person name="Mori M."/>
            <person name="Yoshida Y."/>
            <person name="Ohtoshi R."/>
            <person name="Malay A.D."/>
            <person name="Moran D.A.P."/>
            <person name="Tomita M."/>
            <person name="Numata K."/>
            <person name="Arakawa K."/>
        </authorList>
    </citation>
    <scope>NUCLEOTIDE SEQUENCE</scope>
</reference>
<accession>A0A8X6QXH6</accession>
<dbReference type="OrthoDB" id="10641404at2759"/>
<gene>
    <name evidence="1" type="ORF">NPIL_631061</name>
</gene>